<keyword evidence="1" id="KW-0175">Coiled coil</keyword>
<proteinExistence type="predicted"/>
<name>G8C3G8_9MOLU</name>
<dbReference type="KEGG" id="mhb:MHM_03480"/>
<reference evidence="2" key="2">
    <citation type="submission" date="2011-11" db="EMBL/GenBank/DDBJ databases">
        <authorList>
            <person name="Barker E."/>
        </authorList>
    </citation>
    <scope>NUCLEOTIDE SEQUENCE</scope>
    <source>
        <strain evidence="2">Birmingham 1</strain>
    </source>
</reference>
<dbReference type="RefSeq" id="WP_015511731.1">
    <property type="nucleotide sequence ID" value="NC_021007.1"/>
</dbReference>
<evidence type="ECO:0000313" key="2">
    <source>
        <dbReference type="EMBL" id="CCE66866.1"/>
    </source>
</evidence>
<organism evidence="2">
    <name type="scientific">Candidatus Mycoplasma haematominutum 'Birmingham 1'</name>
    <dbReference type="NCBI Taxonomy" id="1116213"/>
    <lineage>
        <taxon>Bacteria</taxon>
        <taxon>Bacillati</taxon>
        <taxon>Mycoplasmatota</taxon>
        <taxon>Mollicutes</taxon>
        <taxon>Mycoplasmataceae</taxon>
        <taxon>Mycoplasma</taxon>
    </lineage>
</organism>
<dbReference type="AlphaFoldDB" id="G8C3G8"/>
<reference evidence="2" key="1">
    <citation type="submission" date="2011-11" db="EMBL/GenBank/DDBJ databases">
        <title>Complete genome sequence of Candidatus Mycoplasma haemominutum.</title>
        <authorList>
            <person name="Barker E.N."/>
            <person name="Darby A.C."/>
            <person name="Helps C.R."/>
            <person name="Peters I.R."/>
            <person name="Hughes M.A."/>
            <person name="Radford A.D."/>
            <person name="Novacco M."/>
            <person name="Boretti F."/>
            <person name="Hofmann-Lehmann R."/>
            <person name="Tasker S."/>
        </authorList>
    </citation>
    <scope>NUCLEOTIDE SEQUENCE</scope>
    <source>
        <strain evidence="2">Birmingham 1</strain>
    </source>
</reference>
<sequence length="218" mass="24546">MILAKLISSGLASLSASGLGLYFIPKFSDSKNSTADFIYSTGEAFDSKKFSTLENSRTSLLQTLEGMKLKFQKITEELKKQREEKHNSLNTTFQNITQEEEKLKAEYEKGQKWLTEIGKIIKGIQGANSKKLQLDAIIAEIDYLNESLAKIYSNFRTWGFALEQFICAIDNQTQTKKCDKEELKDWLLTSTSETSARNIIAQTSSGGAQKPLKKHLLN</sequence>
<accession>G8C3G8</accession>
<evidence type="ECO:0000256" key="1">
    <source>
        <dbReference type="SAM" id="Coils"/>
    </source>
</evidence>
<dbReference type="HOGENOM" id="CLU_110157_0_0_14"/>
<gene>
    <name evidence="2" type="ORF">MHM_03480</name>
</gene>
<feature type="coiled-coil region" evidence="1">
    <location>
        <begin position="64"/>
        <end position="106"/>
    </location>
</feature>
<dbReference type="PATRIC" id="fig|1116213.3.peg.373"/>
<protein>
    <submittedName>
        <fullName evidence="2">Uncharacterized protein</fullName>
    </submittedName>
</protein>
<dbReference type="EMBL" id="HE613254">
    <property type="protein sequence ID" value="CCE66866.1"/>
    <property type="molecule type" value="Genomic_DNA"/>
</dbReference>